<evidence type="ECO:0000313" key="3">
    <source>
        <dbReference type="EMBL" id="KAF5661066.1"/>
    </source>
</evidence>
<keyword evidence="1" id="KW-0175">Coiled coil</keyword>
<feature type="coiled-coil region" evidence="1">
    <location>
        <begin position="325"/>
        <end position="359"/>
    </location>
</feature>
<sequence>MPNATHPVAKVALPEPYCNSNDKVIKAFYGIHKICGQFPWEFLKSHVPADLGETAAHQLHSAVNKVHMEDCQISFPQLIEQLNKNELKTTHICAAVKWIKNANNSAAPRRSNRASTIRPSEPRNSRHRSVLPSSPSPRRVLQNKQLMESMASFASSKTYRKRQSKTSQATSRDGLPDELEDKSQLNDNLDLEAPKDLGAELNYGMGIDPVIDHGASNDSVRESTNNMAACGIDLDTEIEASRRRLAESRNELQKCKIMLKSEQTACDELQTKIAQGRKAVSTSEEKVQKAAEVETTLGHSYARLRDVAKSYAEDMDMLASMKDPVKKAQERHNKAIRALEEAQNELQTNEQQLRIDKYKHEAAPFWIEQIKKGLCRYEKAIMEEETREKELVTQRYIYTLGIPVDAIRLFVELGSDRCIELMARIGETNNYG</sequence>
<feature type="region of interest" description="Disordered" evidence="2">
    <location>
        <begin position="104"/>
        <end position="140"/>
    </location>
</feature>
<evidence type="ECO:0000313" key="4">
    <source>
        <dbReference type="Proteomes" id="UP000562682"/>
    </source>
</evidence>
<keyword evidence="4" id="KW-1185">Reference proteome</keyword>
<name>A0A8H5WIB4_9HYPO</name>
<feature type="compositionally biased region" description="Low complexity" evidence="2">
    <location>
        <begin position="104"/>
        <end position="115"/>
    </location>
</feature>
<accession>A0A8H5WIB4</accession>
<evidence type="ECO:0000256" key="1">
    <source>
        <dbReference type="SAM" id="Coils"/>
    </source>
</evidence>
<gene>
    <name evidence="3" type="ORF">FDENT_13601</name>
</gene>
<protein>
    <submittedName>
        <fullName evidence="3">Uncharacterized protein</fullName>
    </submittedName>
</protein>
<evidence type="ECO:0000256" key="2">
    <source>
        <dbReference type="SAM" id="MobiDB-lite"/>
    </source>
</evidence>
<organism evidence="3 4">
    <name type="scientific">Fusarium denticulatum</name>
    <dbReference type="NCBI Taxonomy" id="48507"/>
    <lineage>
        <taxon>Eukaryota</taxon>
        <taxon>Fungi</taxon>
        <taxon>Dikarya</taxon>
        <taxon>Ascomycota</taxon>
        <taxon>Pezizomycotina</taxon>
        <taxon>Sordariomycetes</taxon>
        <taxon>Hypocreomycetidae</taxon>
        <taxon>Hypocreales</taxon>
        <taxon>Nectriaceae</taxon>
        <taxon>Fusarium</taxon>
        <taxon>Fusarium fujikuroi species complex</taxon>
    </lineage>
</organism>
<feature type="region of interest" description="Disordered" evidence="2">
    <location>
        <begin position="152"/>
        <end position="188"/>
    </location>
</feature>
<dbReference type="EMBL" id="JAAOAK010000568">
    <property type="protein sequence ID" value="KAF5661066.1"/>
    <property type="molecule type" value="Genomic_DNA"/>
</dbReference>
<dbReference type="AlphaFoldDB" id="A0A8H5WIB4"/>
<comment type="caution">
    <text evidence="3">The sequence shown here is derived from an EMBL/GenBank/DDBJ whole genome shotgun (WGS) entry which is preliminary data.</text>
</comment>
<proteinExistence type="predicted"/>
<reference evidence="3 4" key="1">
    <citation type="submission" date="2020-05" db="EMBL/GenBank/DDBJ databases">
        <title>Identification and distribution of gene clusters putatively required for synthesis of sphingolipid metabolism inhibitors in phylogenetically diverse species of the filamentous fungus Fusarium.</title>
        <authorList>
            <person name="Kim H.-S."/>
            <person name="Busman M."/>
            <person name="Brown D.W."/>
            <person name="Divon H."/>
            <person name="Uhlig S."/>
            <person name="Proctor R.H."/>
        </authorList>
    </citation>
    <scope>NUCLEOTIDE SEQUENCE [LARGE SCALE GENOMIC DNA]</scope>
    <source>
        <strain evidence="3 4">NRRL 25311</strain>
    </source>
</reference>
<dbReference type="Proteomes" id="UP000562682">
    <property type="component" value="Unassembled WGS sequence"/>
</dbReference>
<feature type="compositionally biased region" description="Low complexity" evidence="2">
    <location>
        <begin position="130"/>
        <end position="140"/>
    </location>
</feature>